<proteinExistence type="predicted"/>
<gene>
    <name evidence="1" type="ORF">DARMORV10_C05P19570.1</name>
</gene>
<protein>
    <submittedName>
        <fullName evidence="1">(rape) hypothetical protein</fullName>
    </submittedName>
</protein>
<name>A0A816KVZ2_BRANA</name>
<dbReference type="Gene3D" id="3.30.200.20">
    <property type="entry name" value="Phosphorylase Kinase, domain 1"/>
    <property type="match status" value="1"/>
</dbReference>
<dbReference type="InterPro" id="IPR011009">
    <property type="entry name" value="Kinase-like_dom_sf"/>
</dbReference>
<dbReference type="Proteomes" id="UP001295469">
    <property type="component" value="Chromosome C05"/>
</dbReference>
<accession>A0A816KVZ2</accession>
<dbReference type="SUPFAM" id="SSF56112">
    <property type="entry name" value="Protein kinase-like (PK-like)"/>
    <property type="match status" value="1"/>
</dbReference>
<reference evidence="1" key="1">
    <citation type="submission" date="2021-01" db="EMBL/GenBank/DDBJ databases">
        <authorList>
            <consortium name="Genoscope - CEA"/>
            <person name="William W."/>
        </authorList>
    </citation>
    <scope>NUCLEOTIDE SEQUENCE</scope>
</reference>
<organism evidence="1">
    <name type="scientific">Brassica napus</name>
    <name type="common">Rape</name>
    <dbReference type="NCBI Taxonomy" id="3708"/>
    <lineage>
        <taxon>Eukaryota</taxon>
        <taxon>Viridiplantae</taxon>
        <taxon>Streptophyta</taxon>
        <taxon>Embryophyta</taxon>
        <taxon>Tracheophyta</taxon>
        <taxon>Spermatophyta</taxon>
        <taxon>Magnoliopsida</taxon>
        <taxon>eudicotyledons</taxon>
        <taxon>Gunneridae</taxon>
        <taxon>Pentapetalae</taxon>
        <taxon>rosids</taxon>
        <taxon>malvids</taxon>
        <taxon>Brassicales</taxon>
        <taxon>Brassicaceae</taxon>
        <taxon>Brassiceae</taxon>
        <taxon>Brassica</taxon>
    </lineage>
</organism>
<evidence type="ECO:0000313" key="1">
    <source>
        <dbReference type="EMBL" id="CAF1927321.1"/>
    </source>
</evidence>
<dbReference type="AlphaFoldDB" id="A0A816KVZ2"/>
<sequence>MQSATSCQHSPNSVRASNSRLVFINMNLHPLTVQSLSSLHRLMDVKQGLNKESRTVLYLVFEYLDTDLKKFIRSFRQPGHNILQETVKSLMYQLCKGMAFCHGHGTPFGNRPFISSFHFKNAGVRAS</sequence>
<dbReference type="EMBL" id="HG994369">
    <property type="protein sequence ID" value="CAF1927321.1"/>
    <property type="molecule type" value="Genomic_DNA"/>
</dbReference>
<dbReference type="Gene3D" id="1.10.510.10">
    <property type="entry name" value="Transferase(Phosphotransferase) domain 1"/>
    <property type="match status" value="1"/>
</dbReference>